<feature type="binding site" evidence="15">
    <location>
        <begin position="294"/>
        <end position="301"/>
    </location>
    <ligand>
        <name>NAD(+)</name>
        <dbReference type="ChEBI" id="CHEBI:57540"/>
    </ligand>
</feature>
<evidence type="ECO:0000313" key="19">
    <source>
        <dbReference type="EMBL" id="SHK05779.1"/>
    </source>
</evidence>
<keyword evidence="8 15" id="KW-0274">FAD</keyword>
<sequence>MEIILDKISGHTKQGKICKVHVSEGDNINLGDKIISIESNKGSVDFKSTVKGIIKSLKVNVGDMVNVGQVIAMAEVSEISTTSESASDSAKAANKNQTSSPSTFNYMANLLKPKKEETECKVVVLGGGPGGYVAAIEAAKLGAKVILIEKEHLGGTCLNHGCIPTKVLVRSAEVYSNTKNGAEFGIEADNVKLNLPKVLNRKNKIVDELKGGIGYILNKRDVRTIYGEGKILDKSTVFVKEGNKEITIKAENIIIATGSESIILPIKGHDLPGVITSKEALNLDKLPETMVIIGGGVIGMEFAFVYAEIGCKVTVIEYFDSILATLDKDVIEVIEGKAKELGIKLYTGAKAEEIIKEENNKLIVSFSEKDEKKFVTGDKVLMSVGRKPVMDKEELKNIGIALTKGDRAIEVNDKMQTSADGIYAIGDVTNKLQLAHVASHQGVVAVKNIMGQETSMDYSVVPSAIFTSPEIAVVGITEKEALSKSMEIEVGTFPFAANGKALIYGESSGFVKIIKDKNTGVILGGAIIGPHATDLIAEIALAVKNKLTDENIIETIHAHPTTAESLHEAALELHGGAIHFVK</sequence>
<evidence type="ECO:0000256" key="4">
    <source>
        <dbReference type="ARBA" id="ARBA00016961"/>
    </source>
</evidence>
<protein>
    <recommendedName>
        <fullName evidence="4 17">Dihydrolipoyl dehydrogenase</fullName>
        <ecNumber evidence="3 17">1.8.1.4</ecNumber>
    </recommendedName>
</protein>
<dbReference type="InterPro" id="IPR000089">
    <property type="entry name" value="Biotin_lipoyl"/>
</dbReference>
<dbReference type="InterPro" id="IPR016156">
    <property type="entry name" value="FAD/NAD-linked_Rdtase_dimer_sf"/>
</dbReference>
<dbReference type="EMBL" id="FQZO01000015">
    <property type="protein sequence ID" value="SHK05779.1"/>
    <property type="molecule type" value="Genomic_DNA"/>
</dbReference>
<dbReference type="Gene3D" id="3.50.50.60">
    <property type="entry name" value="FAD/NAD(P)-binding domain"/>
    <property type="match status" value="2"/>
</dbReference>
<evidence type="ECO:0000256" key="2">
    <source>
        <dbReference type="ARBA" id="ARBA00007532"/>
    </source>
</evidence>
<dbReference type="CDD" id="cd06849">
    <property type="entry name" value="lipoyl_domain"/>
    <property type="match status" value="1"/>
</dbReference>
<keyword evidence="7" id="KW-0450">Lipoyl</keyword>
<name>A0A1M6PCV7_9CLOT</name>
<dbReference type="SUPFAM" id="SSF51230">
    <property type="entry name" value="Single hybrid motif"/>
    <property type="match status" value="1"/>
</dbReference>
<dbReference type="SUPFAM" id="SSF55424">
    <property type="entry name" value="FAD/NAD-linked reductases, dimerisation (C-terminal) domain"/>
    <property type="match status" value="1"/>
</dbReference>
<dbReference type="InterPro" id="IPR012999">
    <property type="entry name" value="Pyr_OxRdtase_I_AS"/>
</dbReference>
<dbReference type="InterPro" id="IPR036188">
    <property type="entry name" value="FAD/NAD-bd_sf"/>
</dbReference>
<dbReference type="PROSITE" id="PS00189">
    <property type="entry name" value="LIPOYL"/>
    <property type="match status" value="1"/>
</dbReference>
<dbReference type="AlphaFoldDB" id="A0A1M6PCV7"/>
<dbReference type="PROSITE" id="PS50968">
    <property type="entry name" value="BIOTINYL_LIPOYL"/>
    <property type="match status" value="1"/>
</dbReference>
<dbReference type="InterPro" id="IPR006258">
    <property type="entry name" value="Lipoamide_DH"/>
</dbReference>
<dbReference type="InterPro" id="IPR003016">
    <property type="entry name" value="2-oxoA_DH_lipoyl-BS"/>
</dbReference>
<keyword evidence="12 17" id="KW-0676">Redox-active center</keyword>
<dbReference type="Gene3D" id="2.40.50.100">
    <property type="match status" value="1"/>
</dbReference>
<evidence type="ECO:0000313" key="20">
    <source>
        <dbReference type="Proteomes" id="UP000184080"/>
    </source>
</evidence>
<comment type="subcellular location">
    <subcellularLocation>
        <location evidence="1">Cytoplasm</location>
    </subcellularLocation>
</comment>
<dbReference type="Pfam" id="PF07992">
    <property type="entry name" value="Pyr_redox_2"/>
    <property type="match status" value="1"/>
</dbReference>
<dbReference type="Pfam" id="PF00364">
    <property type="entry name" value="Biotin_lipoyl"/>
    <property type="match status" value="1"/>
</dbReference>
<keyword evidence="15" id="KW-0547">Nucleotide-binding</keyword>
<feature type="disulfide bond" description="Redox-active" evidence="16">
    <location>
        <begin position="157"/>
        <end position="162"/>
    </location>
</feature>
<dbReference type="STRING" id="1121298.SAMN05444401_0491"/>
<dbReference type="Proteomes" id="UP000184080">
    <property type="component" value="Unassembled WGS sequence"/>
</dbReference>
<dbReference type="Gene3D" id="3.30.390.30">
    <property type="match status" value="1"/>
</dbReference>
<evidence type="ECO:0000256" key="10">
    <source>
        <dbReference type="ARBA" id="ARBA00023027"/>
    </source>
</evidence>
<dbReference type="PANTHER" id="PTHR22912">
    <property type="entry name" value="DISULFIDE OXIDOREDUCTASE"/>
    <property type="match status" value="1"/>
</dbReference>
<dbReference type="InterPro" id="IPR050151">
    <property type="entry name" value="Class-I_Pyr_Nuc-Dis_Oxidored"/>
</dbReference>
<dbReference type="SUPFAM" id="SSF51905">
    <property type="entry name" value="FAD/NAD(P)-binding domain"/>
    <property type="match status" value="1"/>
</dbReference>
<evidence type="ECO:0000256" key="16">
    <source>
        <dbReference type="PIRSR" id="PIRSR000350-4"/>
    </source>
</evidence>
<keyword evidence="11" id="KW-1015">Disulfide bond</keyword>
<evidence type="ECO:0000256" key="13">
    <source>
        <dbReference type="ARBA" id="ARBA00049187"/>
    </source>
</evidence>
<feature type="binding site" evidence="15">
    <location>
        <position position="229"/>
    </location>
    <ligand>
        <name>FAD</name>
        <dbReference type="ChEBI" id="CHEBI:57692"/>
    </ligand>
</feature>
<dbReference type="FunFam" id="3.30.390.30:FF:000001">
    <property type="entry name" value="Dihydrolipoyl dehydrogenase"/>
    <property type="match status" value="1"/>
</dbReference>
<dbReference type="PIRSF" id="PIRSF000350">
    <property type="entry name" value="Mercury_reductase_MerA"/>
    <property type="match status" value="1"/>
</dbReference>
<evidence type="ECO:0000256" key="17">
    <source>
        <dbReference type="RuleBase" id="RU003692"/>
    </source>
</evidence>
<comment type="catalytic activity">
    <reaction evidence="13 17">
        <text>N(6)-[(R)-dihydrolipoyl]-L-lysyl-[protein] + NAD(+) = N(6)-[(R)-lipoyl]-L-lysyl-[protein] + NADH + H(+)</text>
        <dbReference type="Rhea" id="RHEA:15045"/>
        <dbReference type="Rhea" id="RHEA-COMP:10474"/>
        <dbReference type="Rhea" id="RHEA-COMP:10475"/>
        <dbReference type="ChEBI" id="CHEBI:15378"/>
        <dbReference type="ChEBI" id="CHEBI:57540"/>
        <dbReference type="ChEBI" id="CHEBI:57945"/>
        <dbReference type="ChEBI" id="CHEBI:83099"/>
        <dbReference type="ChEBI" id="CHEBI:83100"/>
        <dbReference type="EC" id="1.8.1.4"/>
    </reaction>
</comment>
<dbReference type="GO" id="GO:0005737">
    <property type="term" value="C:cytoplasm"/>
    <property type="evidence" value="ECO:0007669"/>
    <property type="project" value="UniProtKB-SubCell"/>
</dbReference>
<dbReference type="InterPro" id="IPR011053">
    <property type="entry name" value="Single_hybrid_motif"/>
</dbReference>
<dbReference type="GO" id="GO:0050660">
    <property type="term" value="F:flavin adenine dinucleotide binding"/>
    <property type="evidence" value="ECO:0007669"/>
    <property type="project" value="InterPro"/>
</dbReference>
<dbReference type="Pfam" id="PF02852">
    <property type="entry name" value="Pyr_redox_dim"/>
    <property type="match status" value="1"/>
</dbReference>
<dbReference type="EC" id="1.8.1.4" evidence="3 17"/>
<dbReference type="InterPro" id="IPR001100">
    <property type="entry name" value="Pyr_nuc-diS_OxRdtase"/>
</dbReference>
<keyword evidence="9 17" id="KW-0560">Oxidoreductase</keyword>
<keyword evidence="5" id="KW-0963">Cytoplasm</keyword>
<evidence type="ECO:0000256" key="3">
    <source>
        <dbReference type="ARBA" id="ARBA00012608"/>
    </source>
</evidence>
<dbReference type="GO" id="GO:0004148">
    <property type="term" value="F:dihydrolipoyl dehydrogenase (NADH) activity"/>
    <property type="evidence" value="ECO:0007669"/>
    <property type="project" value="UniProtKB-EC"/>
</dbReference>
<dbReference type="PANTHER" id="PTHR22912:SF217">
    <property type="entry name" value="DIHYDROLIPOYL DEHYDROGENASE"/>
    <property type="match status" value="1"/>
</dbReference>
<dbReference type="RefSeq" id="WP_073012794.1">
    <property type="nucleotide sequence ID" value="NZ_FQZO01000015.1"/>
</dbReference>
<feature type="binding site" evidence="15">
    <location>
        <position position="385"/>
    </location>
    <ligand>
        <name>NAD(+)</name>
        <dbReference type="ChEBI" id="CHEBI:57540"/>
    </ligand>
</feature>
<dbReference type="NCBIfam" id="TIGR01350">
    <property type="entry name" value="lipoamide_DH"/>
    <property type="match status" value="1"/>
</dbReference>
<organism evidence="19 20">
    <name type="scientific">Clostridium amylolyticum</name>
    <dbReference type="NCBI Taxonomy" id="1121298"/>
    <lineage>
        <taxon>Bacteria</taxon>
        <taxon>Bacillati</taxon>
        <taxon>Bacillota</taxon>
        <taxon>Clostridia</taxon>
        <taxon>Eubacteriales</taxon>
        <taxon>Clostridiaceae</taxon>
        <taxon>Clostridium</taxon>
    </lineage>
</organism>
<keyword evidence="6 17" id="KW-0285">Flavoprotein</keyword>
<dbReference type="OrthoDB" id="9807946at2"/>
<proteinExistence type="inferred from homology"/>
<evidence type="ECO:0000256" key="14">
    <source>
        <dbReference type="PIRSR" id="PIRSR000350-2"/>
    </source>
</evidence>
<dbReference type="PRINTS" id="PR00368">
    <property type="entry name" value="FADPNR"/>
</dbReference>
<evidence type="ECO:0000256" key="15">
    <source>
        <dbReference type="PIRSR" id="PIRSR000350-3"/>
    </source>
</evidence>
<dbReference type="InterPro" id="IPR004099">
    <property type="entry name" value="Pyr_nucl-diS_OxRdtase_dimer"/>
</dbReference>
<keyword evidence="20" id="KW-1185">Reference proteome</keyword>
<feature type="binding site" evidence="15">
    <location>
        <begin position="257"/>
        <end position="259"/>
    </location>
    <ligand>
        <name>FAD</name>
        <dbReference type="ChEBI" id="CHEBI:57692"/>
    </ligand>
</feature>
<evidence type="ECO:0000256" key="11">
    <source>
        <dbReference type="ARBA" id="ARBA00023157"/>
    </source>
</evidence>
<accession>A0A1M6PCV7</accession>
<feature type="active site" description="Proton acceptor" evidence="14">
    <location>
        <position position="559"/>
    </location>
</feature>
<evidence type="ECO:0000256" key="9">
    <source>
        <dbReference type="ARBA" id="ARBA00023002"/>
    </source>
</evidence>
<evidence type="ECO:0000256" key="5">
    <source>
        <dbReference type="ARBA" id="ARBA00022490"/>
    </source>
</evidence>
<evidence type="ECO:0000256" key="6">
    <source>
        <dbReference type="ARBA" id="ARBA00022630"/>
    </source>
</evidence>
<evidence type="ECO:0000259" key="18">
    <source>
        <dbReference type="PROSITE" id="PS50968"/>
    </source>
</evidence>
<evidence type="ECO:0000256" key="1">
    <source>
        <dbReference type="ARBA" id="ARBA00004496"/>
    </source>
</evidence>
<dbReference type="PRINTS" id="PR00411">
    <property type="entry name" value="PNDRDTASEI"/>
</dbReference>
<comment type="cofactor">
    <cofactor evidence="15 17">
        <name>FAD</name>
        <dbReference type="ChEBI" id="CHEBI:57692"/>
    </cofactor>
    <text evidence="15 17">Binds 1 FAD per subunit.</text>
</comment>
<feature type="binding site" evidence="15">
    <location>
        <position position="427"/>
    </location>
    <ligand>
        <name>FAD</name>
        <dbReference type="ChEBI" id="CHEBI:57692"/>
    </ligand>
</feature>
<dbReference type="InterPro" id="IPR023753">
    <property type="entry name" value="FAD/NAD-binding_dom"/>
</dbReference>
<dbReference type="GO" id="GO:0006103">
    <property type="term" value="P:2-oxoglutarate metabolic process"/>
    <property type="evidence" value="ECO:0007669"/>
    <property type="project" value="TreeGrafter"/>
</dbReference>
<evidence type="ECO:0000256" key="12">
    <source>
        <dbReference type="ARBA" id="ARBA00023284"/>
    </source>
</evidence>
<feature type="binding site" evidence="15">
    <location>
        <position position="166"/>
    </location>
    <ligand>
        <name>FAD</name>
        <dbReference type="ChEBI" id="CHEBI:57692"/>
    </ligand>
</feature>
<reference evidence="19 20" key="1">
    <citation type="submission" date="2016-11" db="EMBL/GenBank/DDBJ databases">
        <authorList>
            <person name="Jaros S."/>
            <person name="Januszkiewicz K."/>
            <person name="Wedrychowicz H."/>
        </authorList>
    </citation>
    <scope>NUCLEOTIDE SEQUENCE [LARGE SCALE GENOMIC DNA]</scope>
    <source>
        <strain evidence="19 20">DSM 21864</strain>
    </source>
</reference>
<evidence type="ECO:0000256" key="8">
    <source>
        <dbReference type="ARBA" id="ARBA00022827"/>
    </source>
</evidence>
<comment type="similarity">
    <text evidence="2 17">Belongs to the class-I pyridine nucleotide-disulfide oxidoreductase family.</text>
</comment>
<gene>
    <name evidence="19" type="ORF">SAMN05444401_0491</name>
</gene>
<comment type="miscellaneous">
    <text evidence="17">The active site is a redox-active disulfide bond.</text>
</comment>
<evidence type="ECO:0000256" key="7">
    <source>
        <dbReference type="ARBA" id="ARBA00022823"/>
    </source>
</evidence>
<keyword evidence="10 15" id="KW-0520">NAD</keyword>
<feature type="domain" description="Lipoyl-binding" evidence="18">
    <location>
        <begin position="3"/>
        <end position="75"/>
    </location>
</feature>
<feature type="binding site" evidence="15">
    <location>
        <position position="317"/>
    </location>
    <ligand>
        <name>NAD(+)</name>
        <dbReference type="ChEBI" id="CHEBI:57540"/>
    </ligand>
</feature>
<dbReference type="PROSITE" id="PS00076">
    <property type="entry name" value="PYRIDINE_REDOX_1"/>
    <property type="match status" value="1"/>
</dbReference>